<feature type="domain" description="ATP-grasp" evidence="1">
    <location>
        <begin position="138"/>
        <end position="284"/>
    </location>
</feature>
<gene>
    <name evidence="2" type="ORF">P8A20_32295</name>
</gene>
<sequence>MTSPGFLFCCDPLRPTRTDSVFAEEEGAARRVGARTALVDHDALLAGDCETAVRRVPRGSGPYWYRGWMMPAARYADFERALAARGCALLTDAAAYRRAHELPGWYEAFTGLTPRSVWRSLSAGELLPGPAAGLAEDLGSGPGIVKDFVKSRKDEWHEACFVPELKDVDRLAAVVGRFVELQGEFLAGGVVLRAYEPFVPGGEARVWWVDGEVARVTAHPDTPDRLPAPDLGAVGEAVRALDCRWVATDMALREDGAWRVVEVGDGQVSGLPAGDDGEALFRALLGPSAL</sequence>
<evidence type="ECO:0000313" key="2">
    <source>
        <dbReference type="EMBL" id="WLQ67960.1"/>
    </source>
</evidence>
<dbReference type="Pfam" id="PF14243">
    <property type="entry name" value="R2K_3"/>
    <property type="match status" value="1"/>
</dbReference>
<organism evidence="2 3">
    <name type="scientific">Streptomyces glycanivorans</name>
    <dbReference type="NCBI Taxonomy" id="3033808"/>
    <lineage>
        <taxon>Bacteria</taxon>
        <taxon>Bacillati</taxon>
        <taxon>Actinomycetota</taxon>
        <taxon>Actinomycetes</taxon>
        <taxon>Kitasatosporales</taxon>
        <taxon>Streptomycetaceae</taxon>
        <taxon>Streptomyces</taxon>
    </lineage>
</organism>
<name>A0ABY9JLG9_9ACTN</name>
<dbReference type="RefSeq" id="WP_306104767.1">
    <property type="nucleotide sequence ID" value="NZ_CP120983.1"/>
</dbReference>
<dbReference type="InterPro" id="IPR025643">
    <property type="entry name" value="R2K_3"/>
</dbReference>
<reference evidence="2 3" key="1">
    <citation type="submission" date="2023-03" db="EMBL/GenBank/DDBJ databases">
        <title>Isolation and description of six Streptomyces strains from soil environments, able to metabolize different microbial glucans.</title>
        <authorList>
            <person name="Widen T."/>
            <person name="Larsbrink J."/>
        </authorList>
    </citation>
    <scope>NUCLEOTIDE SEQUENCE [LARGE SCALE GENOMIC DNA]</scope>
    <source>
        <strain evidence="2 3">Alt3</strain>
    </source>
</reference>
<dbReference type="EMBL" id="CP120983">
    <property type="protein sequence ID" value="WLQ67960.1"/>
    <property type="molecule type" value="Genomic_DNA"/>
</dbReference>
<evidence type="ECO:0000259" key="1">
    <source>
        <dbReference type="Pfam" id="PF14243"/>
    </source>
</evidence>
<evidence type="ECO:0000313" key="3">
    <source>
        <dbReference type="Proteomes" id="UP001224433"/>
    </source>
</evidence>
<proteinExistence type="predicted"/>
<accession>A0ABY9JLG9</accession>
<protein>
    <submittedName>
        <fullName evidence="2">ATP-grasp domain-containing protein</fullName>
    </submittedName>
</protein>
<dbReference type="Proteomes" id="UP001224433">
    <property type="component" value="Chromosome"/>
</dbReference>
<keyword evidence="3" id="KW-1185">Reference proteome</keyword>